<dbReference type="GO" id="GO:0051301">
    <property type="term" value="P:cell division"/>
    <property type="evidence" value="ECO:0007669"/>
    <property type="project" value="UniProtKB-KW"/>
</dbReference>
<evidence type="ECO:0000256" key="7">
    <source>
        <dbReference type="ARBA" id="ARBA00023306"/>
    </source>
</evidence>
<evidence type="ECO:0000256" key="6">
    <source>
        <dbReference type="ARBA" id="ARBA00023054"/>
    </source>
</evidence>
<dbReference type="InterPro" id="IPR019933">
    <property type="entry name" value="DivIVA_domain"/>
</dbReference>
<proteinExistence type="inferred from homology"/>
<evidence type="ECO:0000256" key="9">
    <source>
        <dbReference type="SAM" id="Coils"/>
    </source>
</evidence>
<keyword evidence="6 9" id="KW-0175">Coiled coil</keyword>
<keyword evidence="4" id="KW-0963">Cytoplasm</keyword>
<protein>
    <recommendedName>
        <fullName evidence="3">Cell wall synthesis protein Wag31</fullName>
    </recommendedName>
    <alternativeName>
        <fullName evidence="8">Antigen 84</fullName>
    </alternativeName>
</protein>
<dbReference type="PANTHER" id="PTHR35794:SF2">
    <property type="entry name" value="CELL DIVISION PROTEIN DIVIVA"/>
    <property type="match status" value="1"/>
</dbReference>
<evidence type="ECO:0000313" key="11">
    <source>
        <dbReference type="Proteomes" id="UP000466794"/>
    </source>
</evidence>
<keyword evidence="5" id="KW-0132">Cell division</keyword>
<feature type="coiled-coil region" evidence="9">
    <location>
        <begin position="51"/>
        <end position="108"/>
    </location>
</feature>
<reference evidence="10 11" key="1">
    <citation type="submission" date="2019-12" db="EMBL/GenBank/DDBJ databases">
        <title>Nocardia sp. nov. ET3-3 isolated from soil.</title>
        <authorList>
            <person name="Kanchanasin P."/>
            <person name="Tanasupawat S."/>
            <person name="Yuki M."/>
            <person name="Kudo T."/>
        </authorList>
    </citation>
    <scope>NUCLEOTIDE SEQUENCE [LARGE SCALE GENOMIC DNA]</scope>
    <source>
        <strain evidence="10 11">ET3-3</strain>
    </source>
</reference>
<gene>
    <name evidence="10" type="ORF">GPX89_04305</name>
</gene>
<evidence type="ECO:0000256" key="3">
    <source>
        <dbReference type="ARBA" id="ARBA00018787"/>
    </source>
</evidence>
<dbReference type="EMBL" id="WRPP01000001">
    <property type="protein sequence ID" value="MVU76465.1"/>
    <property type="molecule type" value="Genomic_DNA"/>
</dbReference>
<sequence length="243" mass="27049">MDVKPDDIRSARFKGARLGRKGYDAEEVDRFLEQVHGAMVRLTRENRNLTLTSNSSELARLQRENMQLNAKSEALQMQMQTMASAGEVAELQQQLANAHWEIARLQDDLEKDELGISARAVHVLNRAQLSADAIVEQAEHHARDLMSVARAQQREMLQRARESAGSTRSAGYLDPELEDQRHEQLRAYSELLRSQLQAMIQTLEVEVDKLALLPLPSAAIGVLHGNSFPSGLPVAGAEHAAEN</sequence>
<dbReference type="NCBIfam" id="TIGR03544">
    <property type="entry name" value="DivI1A_domain"/>
    <property type="match status" value="1"/>
</dbReference>
<name>A0A7K1UQ50_9NOCA</name>
<dbReference type="Proteomes" id="UP000466794">
    <property type="component" value="Unassembled WGS sequence"/>
</dbReference>
<dbReference type="InterPro" id="IPR007793">
    <property type="entry name" value="DivIVA_fam"/>
</dbReference>
<dbReference type="RefSeq" id="WP_157355247.1">
    <property type="nucleotide sequence ID" value="NZ_WRPP01000001.1"/>
</dbReference>
<comment type="similarity">
    <text evidence="2">Belongs to the DivIVA family.</text>
</comment>
<evidence type="ECO:0000256" key="4">
    <source>
        <dbReference type="ARBA" id="ARBA00022490"/>
    </source>
</evidence>
<evidence type="ECO:0000256" key="5">
    <source>
        <dbReference type="ARBA" id="ARBA00022618"/>
    </source>
</evidence>
<organism evidence="10 11">
    <name type="scientific">Nocardia terrae</name>
    <dbReference type="NCBI Taxonomy" id="2675851"/>
    <lineage>
        <taxon>Bacteria</taxon>
        <taxon>Bacillati</taxon>
        <taxon>Actinomycetota</taxon>
        <taxon>Actinomycetes</taxon>
        <taxon>Mycobacteriales</taxon>
        <taxon>Nocardiaceae</taxon>
        <taxon>Nocardia</taxon>
    </lineage>
</organism>
<comment type="caution">
    <text evidence="10">The sequence shown here is derived from an EMBL/GenBank/DDBJ whole genome shotgun (WGS) entry which is preliminary data.</text>
</comment>
<comment type="subcellular location">
    <subcellularLocation>
        <location evidence="1">Cytoplasm</location>
    </subcellularLocation>
</comment>
<dbReference type="AlphaFoldDB" id="A0A7K1UQ50"/>
<dbReference type="PANTHER" id="PTHR35794">
    <property type="entry name" value="CELL DIVISION PROTEIN DIVIVA"/>
    <property type="match status" value="1"/>
</dbReference>
<evidence type="ECO:0000256" key="1">
    <source>
        <dbReference type="ARBA" id="ARBA00004496"/>
    </source>
</evidence>
<evidence type="ECO:0000256" key="8">
    <source>
        <dbReference type="ARBA" id="ARBA00031737"/>
    </source>
</evidence>
<evidence type="ECO:0000313" key="10">
    <source>
        <dbReference type="EMBL" id="MVU76465.1"/>
    </source>
</evidence>
<keyword evidence="11" id="KW-1185">Reference proteome</keyword>
<keyword evidence="7" id="KW-0131">Cell cycle</keyword>
<dbReference type="Gene3D" id="6.10.250.660">
    <property type="match status" value="1"/>
</dbReference>
<dbReference type="Pfam" id="PF05103">
    <property type="entry name" value="DivIVA"/>
    <property type="match status" value="1"/>
</dbReference>
<accession>A0A7K1UQ50</accession>
<evidence type="ECO:0000256" key="2">
    <source>
        <dbReference type="ARBA" id="ARBA00009008"/>
    </source>
</evidence>
<dbReference type="GO" id="GO:0005737">
    <property type="term" value="C:cytoplasm"/>
    <property type="evidence" value="ECO:0007669"/>
    <property type="project" value="UniProtKB-SubCell"/>
</dbReference>